<proteinExistence type="predicted"/>
<name>A0A1J7J0J7_9PEZI</name>
<sequence length="397" mass="43183">MSGFSEKPDSKSTSRRVHFGGRQDRESSNRSRANRNGDDNGNGNGNVSPRPAAATTSTTSTGHSTAPEINRTVPGVAPYNNTAPIPTAGQQVFVHHTGTFPQPTYGQHPTNFINHPAPGIVTGFGQPAFITAPVAMSGYVNPPNTGIHFQPQVPDTTNGPYVHMYHPRHDQAQPQQTYYVPAVGANVYLQSPPMIQQPVLQQPILQQPILQQPVIQQPVMYQVQMPIPVPAAAHGGVIPTQVQGGTVLTAPATAAFTPIVLQQPVGQQPMMMAGGQPQQQYAVQQPVMVNGVPHVVAGNAPSFQAHPAMIPVHNDPVLGIGQTGTEIMAEQMKFAHENGLFDAQDFKPKDDDPSRYYMVRELDGHWTQRNRYTIDALNCRWYLADQGYFYAVRVPES</sequence>
<accession>A0A1J7J0J7</accession>
<dbReference type="AlphaFoldDB" id="A0A1J7J0J7"/>
<keyword evidence="3" id="KW-1185">Reference proteome</keyword>
<dbReference type="EMBL" id="KV875094">
    <property type="protein sequence ID" value="OIW33278.1"/>
    <property type="molecule type" value="Genomic_DNA"/>
</dbReference>
<evidence type="ECO:0000313" key="2">
    <source>
        <dbReference type="EMBL" id="OIW33278.1"/>
    </source>
</evidence>
<dbReference type="STRING" id="1408157.A0A1J7J0J7"/>
<feature type="compositionally biased region" description="Low complexity" evidence="1">
    <location>
        <begin position="39"/>
        <end position="67"/>
    </location>
</feature>
<dbReference type="Proteomes" id="UP000182658">
    <property type="component" value="Unassembled WGS sequence"/>
</dbReference>
<dbReference type="InParanoid" id="A0A1J7J0J7"/>
<organism evidence="2 3">
    <name type="scientific">Coniochaeta ligniaria NRRL 30616</name>
    <dbReference type="NCBI Taxonomy" id="1408157"/>
    <lineage>
        <taxon>Eukaryota</taxon>
        <taxon>Fungi</taxon>
        <taxon>Dikarya</taxon>
        <taxon>Ascomycota</taxon>
        <taxon>Pezizomycotina</taxon>
        <taxon>Sordariomycetes</taxon>
        <taxon>Sordariomycetidae</taxon>
        <taxon>Coniochaetales</taxon>
        <taxon>Coniochaetaceae</taxon>
        <taxon>Coniochaeta</taxon>
    </lineage>
</organism>
<evidence type="ECO:0000313" key="3">
    <source>
        <dbReference type="Proteomes" id="UP000182658"/>
    </source>
</evidence>
<gene>
    <name evidence="2" type="ORF">CONLIGDRAFT_677076</name>
</gene>
<feature type="compositionally biased region" description="Basic and acidic residues" evidence="1">
    <location>
        <begin position="1"/>
        <end position="12"/>
    </location>
</feature>
<protein>
    <submittedName>
        <fullName evidence="2">Uncharacterized protein</fullName>
    </submittedName>
</protein>
<dbReference type="OrthoDB" id="5194044at2759"/>
<evidence type="ECO:0000256" key="1">
    <source>
        <dbReference type="SAM" id="MobiDB-lite"/>
    </source>
</evidence>
<reference evidence="2 3" key="1">
    <citation type="submission" date="2016-10" db="EMBL/GenBank/DDBJ databases">
        <title>Draft genome sequence of Coniochaeta ligniaria NRRL30616, a lignocellulolytic fungus for bioabatement of inhibitors in plant biomass hydrolysates.</title>
        <authorList>
            <consortium name="DOE Joint Genome Institute"/>
            <person name="Jimenez D.J."/>
            <person name="Hector R.E."/>
            <person name="Riley R."/>
            <person name="Sun H."/>
            <person name="Grigoriev I.V."/>
            <person name="Van Elsas J.D."/>
            <person name="Nichols N.N."/>
        </authorList>
    </citation>
    <scope>NUCLEOTIDE SEQUENCE [LARGE SCALE GENOMIC DNA]</scope>
    <source>
        <strain evidence="2 3">NRRL 30616</strain>
    </source>
</reference>
<feature type="region of interest" description="Disordered" evidence="1">
    <location>
        <begin position="1"/>
        <end position="84"/>
    </location>
</feature>